<protein>
    <recommendedName>
        <fullName evidence="3">Follicular epithelium yolk protein subunit</fullName>
    </recommendedName>
</protein>
<evidence type="ECO:0000313" key="1">
    <source>
        <dbReference type="EMBL" id="SEM22442.1"/>
    </source>
</evidence>
<evidence type="ECO:0008006" key="3">
    <source>
        <dbReference type="Google" id="ProtNLM"/>
    </source>
</evidence>
<dbReference type="EMBL" id="FOAB01000011">
    <property type="protein sequence ID" value="SEM22442.1"/>
    <property type="molecule type" value="Genomic_DNA"/>
</dbReference>
<gene>
    <name evidence="1" type="ORF">SAMN04487910_4462</name>
</gene>
<keyword evidence="2" id="KW-1185">Reference proteome</keyword>
<dbReference type="OrthoDB" id="3668814at2"/>
<dbReference type="RefSeq" id="WP_091412487.1">
    <property type="nucleotide sequence ID" value="NZ_FOAB01000011.1"/>
</dbReference>
<dbReference type="CDD" id="cd20235">
    <property type="entry name" value="PFM_spherulin-2a-like"/>
    <property type="match status" value="1"/>
</dbReference>
<dbReference type="AlphaFoldDB" id="A0A1H7WLB9"/>
<proteinExistence type="predicted"/>
<name>A0A1H7WLB9_AQUAM</name>
<evidence type="ECO:0000313" key="2">
    <source>
        <dbReference type="Proteomes" id="UP000198521"/>
    </source>
</evidence>
<sequence length="292" mass="31011">MGISISIVAGQDQAASSVNASGSVQHVITDEERTTFKLGDKQLKDAVNKYFGKSPNDAYLHSPTPWGDLYKKYSWPQVQMVLVVQSAEILGITSEPVIVKTQDFTNNSSIKGTFNVAISESLNNTTSSNWSTGGTLTIGQKFSYGVKFLGAGAEGETSLSYSQSWGIGGQESKSITVGSTSGVSVELDPGESVVAELSASRGVMKVRIKYNAYLIGNSAVNYNPTYKKHHFWSLGIGGVMSKGGVSNSVQSTEDIEIGYYSNSKIELKNKLSGKVKASHALADAPAGELTLA</sequence>
<reference evidence="1 2" key="1">
    <citation type="submission" date="2016-10" db="EMBL/GenBank/DDBJ databases">
        <authorList>
            <person name="de Groot N.N."/>
        </authorList>
    </citation>
    <scope>NUCLEOTIDE SEQUENCE [LARGE SCALE GENOMIC DNA]</scope>
    <source>
        <strain evidence="1 2">DSM 25232</strain>
    </source>
</reference>
<accession>A0A1H7WLB9</accession>
<organism evidence="1 2">
    <name type="scientific">Aquimarina amphilecti</name>
    <dbReference type="NCBI Taxonomy" id="1038014"/>
    <lineage>
        <taxon>Bacteria</taxon>
        <taxon>Pseudomonadati</taxon>
        <taxon>Bacteroidota</taxon>
        <taxon>Flavobacteriia</taxon>
        <taxon>Flavobacteriales</taxon>
        <taxon>Flavobacteriaceae</taxon>
        <taxon>Aquimarina</taxon>
    </lineage>
</organism>
<dbReference type="Proteomes" id="UP000198521">
    <property type="component" value="Unassembled WGS sequence"/>
</dbReference>
<dbReference type="SUPFAM" id="SSF56973">
    <property type="entry name" value="Aerolisin/ETX pore-forming domain"/>
    <property type="match status" value="1"/>
</dbReference>
<dbReference type="Gene3D" id="2.170.15.10">
    <property type="entry name" value="Proaerolysin, chain A, domain 3"/>
    <property type="match status" value="1"/>
</dbReference>